<sequence length="236" mass="25759">MLRRLITLIPIIFLLGSALLLFFLNLCGANTSSVLGEFYWSQTDTSGIPSANRDLTRWTLYNTCGVQNGRNVQCDSAAPAFPYSPVDNFGGSSGLPSTFSSSRSTFFYSTRIAYAFLLIGLVFSVVAVLFVLLSCCLSGHISGILSAIVVLISFVFTVIAASLLTAAHARGKNAFNNAGHSSRLGVKMFALLWTTVALQLLSFFTLIFTSSYSRWSKRKHYEEPYTSDKLSSNYSG</sequence>
<dbReference type="GO" id="GO:0032185">
    <property type="term" value="P:septin cytoskeleton organization"/>
    <property type="evidence" value="ECO:0007669"/>
    <property type="project" value="TreeGrafter"/>
</dbReference>
<dbReference type="OrthoDB" id="5419460at2759"/>
<dbReference type="PANTHER" id="PTHR36414:SF1">
    <property type="entry name" value="PROTEIN SUR7"/>
    <property type="match status" value="1"/>
</dbReference>
<organism evidence="2 3">
    <name type="scientific">Suhomyces tanzawaensis NRRL Y-17324</name>
    <dbReference type="NCBI Taxonomy" id="984487"/>
    <lineage>
        <taxon>Eukaryota</taxon>
        <taxon>Fungi</taxon>
        <taxon>Dikarya</taxon>
        <taxon>Ascomycota</taxon>
        <taxon>Saccharomycotina</taxon>
        <taxon>Pichiomycetes</taxon>
        <taxon>Debaryomycetaceae</taxon>
        <taxon>Suhomyces</taxon>
    </lineage>
</organism>
<keyword evidence="1" id="KW-0472">Membrane</keyword>
<gene>
    <name evidence="2" type="ORF">CANTADRAFT_90205</name>
</gene>
<feature type="transmembrane region" description="Helical" evidence="1">
    <location>
        <begin position="112"/>
        <end position="137"/>
    </location>
</feature>
<evidence type="ECO:0000313" key="3">
    <source>
        <dbReference type="Proteomes" id="UP000094285"/>
    </source>
</evidence>
<name>A0A1E4SHW9_9ASCO</name>
<keyword evidence="1" id="KW-0812">Transmembrane</keyword>
<keyword evidence="3" id="KW-1185">Reference proteome</keyword>
<dbReference type="InterPro" id="IPR009571">
    <property type="entry name" value="SUR7/Rim9-like_fungi"/>
</dbReference>
<reference evidence="3" key="1">
    <citation type="submission" date="2016-05" db="EMBL/GenBank/DDBJ databases">
        <title>Comparative genomics of biotechnologically important yeasts.</title>
        <authorList>
            <consortium name="DOE Joint Genome Institute"/>
            <person name="Riley R."/>
            <person name="Haridas S."/>
            <person name="Wolfe K.H."/>
            <person name="Lopes M.R."/>
            <person name="Hittinger C.T."/>
            <person name="Goker M."/>
            <person name="Salamov A."/>
            <person name="Wisecaver J."/>
            <person name="Long T.M."/>
            <person name="Aerts A.L."/>
            <person name="Barry K."/>
            <person name="Choi C."/>
            <person name="Clum A."/>
            <person name="Coughlan A.Y."/>
            <person name="Deshpande S."/>
            <person name="Douglass A.P."/>
            <person name="Hanson S.J."/>
            <person name="Klenk H.-P."/>
            <person name="Labutti K."/>
            <person name="Lapidus A."/>
            <person name="Lindquist E."/>
            <person name="Lipzen A."/>
            <person name="Meier-Kolthoff J.P."/>
            <person name="Ohm R.A."/>
            <person name="Otillar R.P."/>
            <person name="Pangilinan J."/>
            <person name="Peng Y."/>
            <person name="Rokas A."/>
            <person name="Rosa C.A."/>
            <person name="Scheuner C."/>
            <person name="Sibirny A.A."/>
            <person name="Slot J.C."/>
            <person name="Stielow J.B."/>
            <person name="Sun H."/>
            <person name="Kurtzman C.P."/>
            <person name="Blackwell M."/>
            <person name="Grigoriev I.V."/>
            <person name="Jeffries T.W."/>
        </authorList>
    </citation>
    <scope>NUCLEOTIDE SEQUENCE [LARGE SCALE GENOMIC DNA]</scope>
    <source>
        <strain evidence="3">NRRL Y-17324</strain>
    </source>
</reference>
<dbReference type="PANTHER" id="PTHR36414">
    <property type="entry name" value="PROTEIN SUR7"/>
    <property type="match status" value="1"/>
</dbReference>
<dbReference type="RefSeq" id="XP_020064217.1">
    <property type="nucleotide sequence ID" value="XM_020211671.1"/>
</dbReference>
<dbReference type="GeneID" id="30985807"/>
<dbReference type="Proteomes" id="UP000094285">
    <property type="component" value="Unassembled WGS sequence"/>
</dbReference>
<dbReference type="GO" id="GO:0005886">
    <property type="term" value="C:plasma membrane"/>
    <property type="evidence" value="ECO:0007669"/>
    <property type="project" value="InterPro"/>
</dbReference>
<dbReference type="GO" id="GO:0005938">
    <property type="term" value="C:cell cortex"/>
    <property type="evidence" value="ECO:0007669"/>
    <property type="project" value="TreeGrafter"/>
</dbReference>
<feature type="transmembrane region" description="Helical" evidence="1">
    <location>
        <begin position="144"/>
        <end position="168"/>
    </location>
</feature>
<dbReference type="GO" id="GO:0030866">
    <property type="term" value="P:cortical actin cytoskeleton organization"/>
    <property type="evidence" value="ECO:0007669"/>
    <property type="project" value="TreeGrafter"/>
</dbReference>
<dbReference type="GO" id="GO:0045121">
    <property type="term" value="C:membrane raft"/>
    <property type="evidence" value="ECO:0007669"/>
    <property type="project" value="TreeGrafter"/>
</dbReference>
<feature type="transmembrane region" description="Helical" evidence="1">
    <location>
        <begin position="188"/>
        <end position="209"/>
    </location>
</feature>
<dbReference type="EMBL" id="KV453912">
    <property type="protein sequence ID" value="ODV79095.1"/>
    <property type="molecule type" value="Genomic_DNA"/>
</dbReference>
<protein>
    <submittedName>
        <fullName evidence="2">SUR7-domain-containing protein</fullName>
    </submittedName>
</protein>
<proteinExistence type="predicted"/>
<dbReference type="Gene3D" id="1.20.140.150">
    <property type="match status" value="1"/>
</dbReference>
<evidence type="ECO:0000256" key="1">
    <source>
        <dbReference type="SAM" id="Phobius"/>
    </source>
</evidence>
<dbReference type="GO" id="GO:0006897">
    <property type="term" value="P:endocytosis"/>
    <property type="evidence" value="ECO:0007669"/>
    <property type="project" value="TreeGrafter"/>
</dbReference>
<evidence type="ECO:0000313" key="2">
    <source>
        <dbReference type="EMBL" id="ODV79095.1"/>
    </source>
</evidence>
<keyword evidence="1" id="KW-1133">Transmembrane helix</keyword>
<dbReference type="GO" id="GO:0031505">
    <property type="term" value="P:fungal-type cell wall organization"/>
    <property type="evidence" value="ECO:0007669"/>
    <property type="project" value="TreeGrafter"/>
</dbReference>
<accession>A0A1E4SHW9</accession>
<dbReference type="AlphaFoldDB" id="A0A1E4SHW9"/>
<dbReference type="Pfam" id="PF06687">
    <property type="entry name" value="SUR7"/>
    <property type="match status" value="1"/>
</dbReference>